<protein>
    <recommendedName>
        <fullName evidence="3">histidine kinase</fullName>
        <ecNumber evidence="3">2.7.13.3</ecNumber>
    </recommendedName>
</protein>
<comment type="catalytic activity">
    <reaction evidence="1">
        <text>ATP + protein L-histidine = ADP + protein N-phospho-L-histidine.</text>
        <dbReference type="EC" id="2.7.13.3"/>
    </reaction>
</comment>
<proteinExistence type="predicted"/>
<evidence type="ECO:0000256" key="11">
    <source>
        <dbReference type="SAM" id="Phobius"/>
    </source>
</evidence>
<keyword evidence="7 14" id="KW-0418">Kinase</keyword>
<evidence type="ECO:0000256" key="5">
    <source>
        <dbReference type="ARBA" id="ARBA00022679"/>
    </source>
</evidence>
<reference evidence="14 15" key="1">
    <citation type="submission" date="2020-08" db="EMBL/GenBank/DDBJ databases">
        <title>Genomic Encyclopedia of Type Strains, Phase IV (KMG-IV): sequencing the most valuable type-strain genomes for metagenomic binning, comparative biology and taxonomic classification.</title>
        <authorList>
            <person name="Goeker M."/>
        </authorList>
    </citation>
    <scope>NUCLEOTIDE SEQUENCE [LARGE SCALE GENOMIC DNA]</scope>
    <source>
        <strain evidence="14 15">DSM 103737</strain>
    </source>
</reference>
<comment type="caution">
    <text evidence="14">The sequence shown here is derived from an EMBL/GenBank/DDBJ whole genome shotgun (WGS) entry which is preliminary data.</text>
</comment>
<dbReference type="InterPro" id="IPR003594">
    <property type="entry name" value="HATPase_dom"/>
</dbReference>
<evidence type="ECO:0000259" key="12">
    <source>
        <dbReference type="PROSITE" id="PS50109"/>
    </source>
</evidence>
<dbReference type="SMART" id="SM00388">
    <property type="entry name" value="HisKA"/>
    <property type="match status" value="1"/>
</dbReference>
<dbReference type="GO" id="GO:0000155">
    <property type="term" value="F:phosphorelay sensor kinase activity"/>
    <property type="evidence" value="ECO:0007669"/>
    <property type="project" value="InterPro"/>
</dbReference>
<keyword evidence="9" id="KW-0902">Two-component regulatory system</keyword>
<keyword evidence="10 11" id="KW-0472">Membrane</keyword>
<dbReference type="Gene3D" id="1.10.287.130">
    <property type="match status" value="1"/>
</dbReference>
<evidence type="ECO:0000256" key="3">
    <source>
        <dbReference type="ARBA" id="ARBA00012438"/>
    </source>
</evidence>
<keyword evidence="15" id="KW-1185">Reference proteome</keyword>
<dbReference type="InterPro" id="IPR036890">
    <property type="entry name" value="HATPase_C_sf"/>
</dbReference>
<feature type="domain" description="HAMP" evidence="13">
    <location>
        <begin position="198"/>
        <end position="249"/>
    </location>
</feature>
<dbReference type="InterPro" id="IPR005467">
    <property type="entry name" value="His_kinase_dom"/>
</dbReference>
<keyword evidence="4" id="KW-0597">Phosphoprotein</keyword>
<evidence type="ECO:0000256" key="2">
    <source>
        <dbReference type="ARBA" id="ARBA00004370"/>
    </source>
</evidence>
<dbReference type="PANTHER" id="PTHR45436">
    <property type="entry name" value="SENSOR HISTIDINE KINASE YKOH"/>
    <property type="match status" value="1"/>
</dbReference>
<keyword evidence="6 11" id="KW-0812">Transmembrane</keyword>
<dbReference type="Pfam" id="PF02518">
    <property type="entry name" value="HATPase_c"/>
    <property type="match status" value="1"/>
</dbReference>
<evidence type="ECO:0000256" key="10">
    <source>
        <dbReference type="ARBA" id="ARBA00023136"/>
    </source>
</evidence>
<dbReference type="SUPFAM" id="SSF47384">
    <property type="entry name" value="Homodimeric domain of signal transducing histidine kinase"/>
    <property type="match status" value="1"/>
</dbReference>
<dbReference type="PROSITE" id="PS50109">
    <property type="entry name" value="HIS_KIN"/>
    <property type="match status" value="1"/>
</dbReference>
<evidence type="ECO:0000313" key="15">
    <source>
        <dbReference type="Proteomes" id="UP000577362"/>
    </source>
</evidence>
<comment type="subcellular location">
    <subcellularLocation>
        <location evidence="2">Membrane</location>
    </subcellularLocation>
</comment>
<gene>
    <name evidence="14" type="ORF">GGR16_000463</name>
</gene>
<dbReference type="Gene3D" id="3.30.565.10">
    <property type="entry name" value="Histidine kinase-like ATPase, C-terminal domain"/>
    <property type="match status" value="1"/>
</dbReference>
<dbReference type="AlphaFoldDB" id="A0A840BYX0"/>
<dbReference type="SUPFAM" id="SSF55874">
    <property type="entry name" value="ATPase domain of HSP90 chaperone/DNA topoisomerase II/histidine kinase"/>
    <property type="match status" value="1"/>
</dbReference>
<feature type="transmembrane region" description="Helical" evidence="11">
    <location>
        <begin position="176"/>
        <end position="199"/>
    </location>
</feature>
<keyword evidence="8 11" id="KW-1133">Transmembrane helix</keyword>
<dbReference type="InterPro" id="IPR003660">
    <property type="entry name" value="HAMP_dom"/>
</dbReference>
<feature type="domain" description="Histidine kinase" evidence="12">
    <location>
        <begin position="257"/>
        <end position="460"/>
    </location>
</feature>
<evidence type="ECO:0000256" key="4">
    <source>
        <dbReference type="ARBA" id="ARBA00022553"/>
    </source>
</evidence>
<evidence type="ECO:0000313" key="14">
    <source>
        <dbReference type="EMBL" id="MBB4015457.1"/>
    </source>
</evidence>
<dbReference type="SMART" id="SM00387">
    <property type="entry name" value="HATPase_c"/>
    <property type="match status" value="1"/>
</dbReference>
<dbReference type="PROSITE" id="PS50885">
    <property type="entry name" value="HAMP"/>
    <property type="match status" value="1"/>
</dbReference>
<organism evidence="14 15">
    <name type="scientific">Chelatococcus caeni</name>
    <dbReference type="NCBI Taxonomy" id="1348468"/>
    <lineage>
        <taxon>Bacteria</taxon>
        <taxon>Pseudomonadati</taxon>
        <taxon>Pseudomonadota</taxon>
        <taxon>Alphaproteobacteria</taxon>
        <taxon>Hyphomicrobiales</taxon>
        <taxon>Chelatococcaceae</taxon>
        <taxon>Chelatococcus</taxon>
    </lineage>
</organism>
<evidence type="ECO:0000259" key="13">
    <source>
        <dbReference type="PROSITE" id="PS50885"/>
    </source>
</evidence>
<evidence type="ECO:0000256" key="9">
    <source>
        <dbReference type="ARBA" id="ARBA00023012"/>
    </source>
</evidence>
<evidence type="ECO:0000256" key="1">
    <source>
        <dbReference type="ARBA" id="ARBA00000085"/>
    </source>
</evidence>
<dbReference type="InterPro" id="IPR004358">
    <property type="entry name" value="Sig_transdc_His_kin-like_C"/>
</dbReference>
<dbReference type="InterPro" id="IPR050428">
    <property type="entry name" value="TCS_sensor_his_kinase"/>
</dbReference>
<evidence type="ECO:0000256" key="8">
    <source>
        <dbReference type="ARBA" id="ARBA00022989"/>
    </source>
</evidence>
<keyword evidence="5" id="KW-0808">Transferase</keyword>
<name>A0A840BYX0_9HYPH</name>
<evidence type="ECO:0000256" key="6">
    <source>
        <dbReference type="ARBA" id="ARBA00022692"/>
    </source>
</evidence>
<dbReference type="EMBL" id="JACIEN010000001">
    <property type="protein sequence ID" value="MBB4015457.1"/>
    <property type="molecule type" value="Genomic_DNA"/>
</dbReference>
<dbReference type="InterPro" id="IPR036097">
    <property type="entry name" value="HisK_dim/P_sf"/>
</dbReference>
<dbReference type="PANTHER" id="PTHR45436:SF5">
    <property type="entry name" value="SENSOR HISTIDINE KINASE TRCS"/>
    <property type="match status" value="1"/>
</dbReference>
<sequence>MSAGFFERRSIAARLLIFGALWTVLVLLLGGLALSQVYRRTSERAFDERLQVYLTDIVADLAGPEPLDDKALGTLGEPRFDLPLSGWYWQVTRVDPEGKGEMRASKSLFGSRLPPLAELGAPAREGGAREAYYDGVDGRRLRAVERVIDLGEGERYLVAVAAPADAIEADIRSFEFVVAATFLTLALVLGLTTLLQVRYGLRPLVRLRRAVGAVRLGEAERIAGTFPHDIAPLAGELNLLIDSNREILERARTQVGNLAHALKTPLSVILNEADVRDDALAAKVREQALVMRDQVNYYLERARAAALAGTLGTVTEVEPAVAGLVRALERIYERRGLSLALDVEPGLRFRGERQDLEDMVGNLADNACKWAAGRVRIGASAVPDSEPPVMLIVVDDDGPGLGEAERQAAVQRGRRLDESKPGSGLGLAIVSELAGLYGGALELGVASEGGLRASLRLPRV</sequence>
<dbReference type="EC" id="2.7.13.3" evidence="3"/>
<evidence type="ECO:0000256" key="7">
    <source>
        <dbReference type="ARBA" id="ARBA00022777"/>
    </source>
</evidence>
<dbReference type="InterPro" id="IPR003661">
    <property type="entry name" value="HisK_dim/P_dom"/>
</dbReference>
<dbReference type="Proteomes" id="UP000577362">
    <property type="component" value="Unassembled WGS sequence"/>
</dbReference>
<dbReference type="PRINTS" id="PR00344">
    <property type="entry name" value="BCTRLSENSOR"/>
</dbReference>
<dbReference type="GO" id="GO:0005886">
    <property type="term" value="C:plasma membrane"/>
    <property type="evidence" value="ECO:0007669"/>
    <property type="project" value="TreeGrafter"/>
</dbReference>
<accession>A0A840BYX0</accession>